<name>A0AAW0JXT5_QUESU</name>
<comment type="caution">
    <text evidence="1">The sequence shown here is derived from an EMBL/GenBank/DDBJ whole genome shotgun (WGS) entry which is preliminary data.</text>
</comment>
<accession>A0AAW0JXT5</accession>
<gene>
    <name evidence="1" type="ORF">CFP56_027530</name>
</gene>
<evidence type="ECO:0000313" key="1">
    <source>
        <dbReference type="EMBL" id="KAK7831250.1"/>
    </source>
</evidence>
<dbReference type="AlphaFoldDB" id="A0AAW0JXT5"/>
<reference evidence="1 2" key="1">
    <citation type="journal article" date="2018" name="Sci. Data">
        <title>The draft genome sequence of cork oak.</title>
        <authorList>
            <person name="Ramos A.M."/>
            <person name="Usie A."/>
            <person name="Barbosa P."/>
            <person name="Barros P.M."/>
            <person name="Capote T."/>
            <person name="Chaves I."/>
            <person name="Simoes F."/>
            <person name="Abreu I."/>
            <person name="Carrasquinho I."/>
            <person name="Faro C."/>
            <person name="Guimaraes J.B."/>
            <person name="Mendonca D."/>
            <person name="Nobrega F."/>
            <person name="Rodrigues L."/>
            <person name="Saibo N.J.M."/>
            <person name="Varela M.C."/>
            <person name="Egas C."/>
            <person name="Matos J."/>
            <person name="Miguel C.M."/>
            <person name="Oliveira M.M."/>
            <person name="Ricardo C.P."/>
            <person name="Goncalves S."/>
        </authorList>
    </citation>
    <scope>NUCLEOTIDE SEQUENCE [LARGE SCALE GENOMIC DNA]</scope>
    <source>
        <strain evidence="2">cv. HL8</strain>
    </source>
</reference>
<evidence type="ECO:0000313" key="2">
    <source>
        <dbReference type="Proteomes" id="UP000237347"/>
    </source>
</evidence>
<proteinExistence type="predicted"/>
<dbReference type="EMBL" id="PKMF04000448">
    <property type="protein sequence ID" value="KAK7831250.1"/>
    <property type="molecule type" value="Genomic_DNA"/>
</dbReference>
<dbReference type="Proteomes" id="UP000237347">
    <property type="component" value="Unassembled WGS sequence"/>
</dbReference>
<keyword evidence="2" id="KW-1185">Reference proteome</keyword>
<sequence length="63" mass="7239">MVKNIFVFTDSDFEGAFMDQWVLDLNGIIQCHKFFSGISRVPLVVQRRSEQRKTIEGDGAVMM</sequence>
<protein>
    <submittedName>
        <fullName evidence="1">Uncharacterized protein</fullName>
    </submittedName>
</protein>
<organism evidence="1 2">
    <name type="scientific">Quercus suber</name>
    <name type="common">Cork oak</name>
    <dbReference type="NCBI Taxonomy" id="58331"/>
    <lineage>
        <taxon>Eukaryota</taxon>
        <taxon>Viridiplantae</taxon>
        <taxon>Streptophyta</taxon>
        <taxon>Embryophyta</taxon>
        <taxon>Tracheophyta</taxon>
        <taxon>Spermatophyta</taxon>
        <taxon>Magnoliopsida</taxon>
        <taxon>eudicotyledons</taxon>
        <taxon>Gunneridae</taxon>
        <taxon>Pentapetalae</taxon>
        <taxon>rosids</taxon>
        <taxon>fabids</taxon>
        <taxon>Fagales</taxon>
        <taxon>Fagaceae</taxon>
        <taxon>Quercus</taxon>
    </lineage>
</organism>